<keyword evidence="3" id="KW-1185">Reference proteome</keyword>
<comment type="caution">
    <text evidence="2">The sequence shown here is derived from an EMBL/GenBank/DDBJ whole genome shotgun (WGS) entry which is preliminary data.</text>
</comment>
<dbReference type="AlphaFoldDB" id="A0A9P7NIX6"/>
<evidence type="ECO:0000256" key="1">
    <source>
        <dbReference type="SAM" id="MobiDB-lite"/>
    </source>
</evidence>
<sequence>MNPCADDFRPLSTPAIESSSSVITLDRDAGSSGSAGIRFRTPESDKTHQVIEPLPYDLEQALAPLQIPLFNQATPYASLPFGFPFGSHQIWSVQPWYNPVVVSGRDCGTSLQPLHDSLSFRMMNTMLAHTSSLQPSTIASPEVVVERPSTIRPAPGRQLEQDPLSKQFNQDELGSSIKRRDLEYLISGLKPLACTASVARGCRIGSSSRGLRKTARKTREKSSSVLGSTQDLCHHGRRQSQDLSVERLSSLPSCASSASSATSAAPSATSSPPWSDNTLLLMNEGLSSSDVLSLDTLKLPDSLHSFNISLSDESNSLQQLPHLHNIASSASPQNSPQQQSSRPFEAQQLTELETVKSSEQSSKPLTDLSQGINSLSISDTTVSNDLESATAINLQPEALASLTNGHCITKDEPKDSSIKTPAQVNSEPCISTSLRSQYDAQPSTPRLESSRKCFISNSDEDARSNAFSAPTNRGAFGTSQMPAATSSVRNATESGSWSQSKRWMSQTSKERMIFQKMVTNLFHLSANNSPFVPQSPAELTAFRAEMADIKKKRLSREVGWRVATMERKRAQSKDSGEQAVKLVPFLLGRQFKDTLSPVFASRNCFSEHISKDDTQWVPWPSLPEFKDEGDKRSSQHGRRFPLPRLAVNSQSFATVSNYGYTASRQMKTVKIDTRFIHPASDFTDQSDFSLELSLTEYDVPYYLLEAIQAMQEELDD</sequence>
<protein>
    <submittedName>
        <fullName evidence="2">Uncharacterized protein</fullName>
    </submittedName>
</protein>
<feature type="region of interest" description="Disordered" evidence="1">
    <location>
        <begin position="462"/>
        <end position="502"/>
    </location>
</feature>
<organism evidence="2 3">
    <name type="scientific">Claviceps pusilla</name>
    <dbReference type="NCBI Taxonomy" id="123648"/>
    <lineage>
        <taxon>Eukaryota</taxon>
        <taxon>Fungi</taxon>
        <taxon>Dikarya</taxon>
        <taxon>Ascomycota</taxon>
        <taxon>Pezizomycotina</taxon>
        <taxon>Sordariomycetes</taxon>
        <taxon>Hypocreomycetidae</taxon>
        <taxon>Hypocreales</taxon>
        <taxon>Clavicipitaceae</taxon>
        <taxon>Claviceps</taxon>
    </lineage>
</organism>
<dbReference type="OrthoDB" id="1703270at2759"/>
<dbReference type="Proteomes" id="UP000748025">
    <property type="component" value="Unassembled WGS sequence"/>
</dbReference>
<evidence type="ECO:0000313" key="3">
    <source>
        <dbReference type="Proteomes" id="UP000748025"/>
    </source>
</evidence>
<reference evidence="2" key="1">
    <citation type="journal article" date="2020" name="bioRxiv">
        <title>Whole genome comparisons of ergot fungi reveals the divergence and evolution of species within the genus Claviceps are the result of varying mechanisms driving genome evolution and host range expansion.</title>
        <authorList>
            <person name="Wyka S.A."/>
            <person name="Mondo S.J."/>
            <person name="Liu M."/>
            <person name="Dettman J."/>
            <person name="Nalam V."/>
            <person name="Broders K.D."/>
        </authorList>
    </citation>
    <scope>NUCLEOTIDE SEQUENCE</scope>
    <source>
        <strain evidence="2">CCC 602</strain>
    </source>
</reference>
<evidence type="ECO:0000313" key="2">
    <source>
        <dbReference type="EMBL" id="KAG6018274.1"/>
    </source>
</evidence>
<feature type="compositionally biased region" description="Basic residues" evidence="1">
    <location>
        <begin position="210"/>
        <end position="219"/>
    </location>
</feature>
<dbReference type="EMBL" id="SRPW01000039">
    <property type="protein sequence ID" value="KAG6018274.1"/>
    <property type="molecule type" value="Genomic_DNA"/>
</dbReference>
<gene>
    <name evidence="2" type="ORF">E4U43_005844</name>
</gene>
<feature type="region of interest" description="Disordered" evidence="1">
    <location>
        <begin position="19"/>
        <end position="48"/>
    </location>
</feature>
<accession>A0A9P7NIX6</accession>
<name>A0A9P7NIX6_9HYPO</name>
<feature type="compositionally biased region" description="Polar residues" evidence="1">
    <location>
        <begin position="465"/>
        <end position="502"/>
    </location>
</feature>
<feature type="region of interest" description="Disordered" evidence="1">
    <location>
        <begin position="207"/>
        <end position="241"/>
    </location>
</feature>
<proteinExistence type="predicted"/>